<reference evidence="2" key="1">
    <citation type="submission" date="2022-07" db="EMBL/GenBank/DDBJ databases">
        <title>Genome Sequence of Physisporinus lineatus.</title>
        <authorList>
            <person name="Buettner E."/>
        </authorList>
    </citation>
    <scope>NUCLEOTIDE SEQUENCE</scope>
    <source>
        <strain evidence="2">VT162</strain>
    </source>
</reference>
<evidence type="ECO:0000313" key="3">
    <source>
        <dbReference type="Proteomes" id="UP001212997"/>
    </source>
</evidence>
<name>A0AAD5UTI4_9APHY</name>
<sequence>MSSNPKIPSNAFTFKVIVDKPEYKTGPPRKKPKVSCERCIRRGMSCTVPEARAACTNCRAVHSQCSLAAPRARSSGLANPGVQSASPTQEPLHTHSVPSTQASSADLGTTSLKRKREPAADATPTNADVVPTERQDQTDVPPSQNKVPTQPSGLVPNGVVVPNPAKTQTLAATTPAKSLEASETRPSVLTSTVARPTATLPNVGDNPRNSLRPQIGSLPTRTTEAKAKGAQRKEVETDSPRSTLKTFGGTKTAPKSLPQPPMHNITEKNVPPSTASQPSSSSVDAAASSTPASSRSHVKFAIPSKPSSSTSFPQKATASSDRTGGDPTSLRSTKTRMKEKVVTAMEEVVQEKLNALVEDMVDQCFLSIAQMLKETFEKP</sequence>
<feature type="compositionally biased region" description="Polar residues" evidence="1">
    <location>
        <begin position="165"/>
        <end position="176"/>
    </location>
</feature>
<dbReference type="AlphaFoldDB" id="A0AAD5UTI4"/>
<proteinExistence type="predicted"/>
<feature type="compositionally biased region" description="Polar residues" evidence="1">
    <location>
        <begin position="207"/>
        <end position="222"/>
    </location>
</feature>
<feature type="compositionally biased region" description="Polar residues" evidence="1">
    <location>
        <begin position="305"/>
        <end position="322"/>
    </location>
</feature>
<dbReference type="Proteomes" id="UP001212997">
    <property type="component" value="Unassembled WGS sequence"/>
</dbReference>
<feature type="compositionally biased region" description="Polar residues" evidence="1">
    <location>
        <begin position="184"/>
        <end position="194"/>
    </location>
</feature>
<gene>
    <name evidence="2" type="ORF">NLI96_g10657</name>
</gene>
<evidence type="ECO:0000313" key="2">
    <source>
        <dbReference type="EMBL" id="KAJ3477157.1"/>
    </source>
</evidence>
<feature type="compositionally biased region" description="Low complexity" evidence="1">
    <location>
        <begin position="151"/>
        <end position="164"/>
    </location>
</feature>
<comment type="caution">
    <text evidence="2">The sequence shown here is derived from an EMBL/GenBank/DDBJ whole genome shotgun (WGS) entry which is preliminary data.</text>
</comment>
<evidence type="ECO:0008006" key="4">
    <source>
        <dbReference type="Google" id="ProtNLM"/>
    </source>
</evidence>
<feature type="compositionally biased region" description="Polar residues" evidence="1">
    <location>
        <begin position="138"/>
        <end position="150"/>
    </location>
</feature>
<keyword evidence="3" id="KW-1185">Reference proteome</keyword>
<feature type="compositionally biased region" description="Low complexity" evidence="1">
    <location>
        <begin position="271"/>
        <end position="295"/>
    </location>
</feature>
<accession>A0AAD5UTI4</accession>
<feature type="compositionally biased region" description="Polar residues" evidence="1">
    <location>
        <begin position="81"/>
        <end position="111"/>
    </location>
</feature>
<evidence type="ECO:0000256" key="1">
    <source>
        <dbReference type="SAM" id="MobiDB-lite"/>
    </source>
</evidence>
<protein>
    <recommendedName>
        <fullName evidence="4">Zn(2)-C6 fungal-type domain-containing protein</fullName>
    </recommendedName>
</protein>
<organism evidence="2 3">
    <name type="scientific">Meripilus lineatus</name>
    <dbReference type="NCBI Taxonomy" id="2056292"/>
    <lineage>
        <taxon>Eukaryota</taxon>
        <taxon>Fungi</taxon>
        <taxon>Dikarya</taxon>
        <taxon>Basidiomycota</taxon>
        <taxon>Agaricomycotina</taxon>
        <taxon>Agaricomycetes</taxon>
        <taxon>Polyporales</taxon>
        <taxon>Meripilaceae</taxon>
        <taxon>Meripilus</taxon>
    </lineage>
</organism>
<feature type="compositionally biased region" description="Basic and acidic residues" evidence="1">
    <location>
        <begin position="223"/>
        <end position="239"/>
    </location>
</feature>
<feature type="region of interest" description="Disordered" evidence="1">
    <location>
        <begin position="73"/>
        <end position="338"/>
    </location>
</feature>
<dbReference type="EMBL" id="JANAWD010000625">
    <property type="protein sequence ID" value="KAJ3477157.1"/>
    <property type="molecule type" value="Genomic_DNA"/>
</dbReference>